<keyword evidence="1" id="KW-0472">Membrane</keyword>
<name>A0A5J4VH85_9EUKA</name>
<keyword evidence="1" id="KW-1133">Transmembrane helix</keyword>
<dbReference type="Proteomes" id="UP000324800">
    <property type="component" value="Unassembled WGS sequence"/>
</dbReference>
<proteinExistence type="predicted"/>
<dbReference type="AlphaFoldDB" id="A0A5J4VH85"/>
<evidence type="ECO:0000256" key="1">
    <source>
        <dbReference type="SAM" id="Phobius"/>
    </source>
</evidence>
<reference evidence="2 3" key="1">
    <citation type="submission" date="2019-03" db="EMBL/GenBank/DDBJ databases">
        <title>Single cell metagenomics reveals metabolic interactions within the superorganism composed of flagellate Streblomastix strix and complex community of Bacteroidetes bacteria on its surface.</title>
        <authorList>
            <person name="Treitli S.C."/>
            <person name="Kolisko M."/>
            <person name="Husnik F."/>
            <person name="Keeling P."/>
            <person name="Hampl V."/>
        </authorList>
    </citation>
    <scope>NUCLEOTIDE SEQUENCE [LARGE SCALE GENOMIC DNA]</scope>
    <source>
        <strain evidence="2">ST1C</strain>
    </source>
</reference>
<accession>A0A5J4VH85</accession>
<comment type="caution">
    <text evidence="2">The sequence shown here is derived from an EMBL/GenBank/DDBJ whole genome shotgun (WGS) entry which is preliminary data.</text>
</comment>
<organism evidence="2 3">
    <name type="scientific">Streblomastix strix</name>
    <dbReference type="NCBI Taxonomy" id="222440"/>
    <lineage>
        <taxon>Eukaryota</taxon>
        <taxon>Metamonada</taxon>
        <taxon>Preaxostyla</taxon>
        <taxon>Oxymonadida</taxon>
        <taxon>Streblomastigidae</taxon>
        <taxon>Streblomastix</taxon>
    </lineage>
</organism>
<gene>
    <name evidence="2" type="ORF">EZS28_022518</name>
</gene>
<dbReference type="EMBL" id="SNRW01007040">
    <property type="protein sequence ID" value="KAA6381957.1"/>
    <property type="molecule type" value="Genomic_DNA"/>
</dbReference>
<feature type="non-terminal residue" evidence="2">
    <location>
        <position position="1"/>
    </location>
</feature>
<evidence type="ECO:0000313" key="3">
    <source>
        <dbReference type="Proteomes" id="UP000324800"/>
    </source>
</evidence>
<sequence length="319" mass="35896">PIRYFVIYVVSSSQTYGQGGIYKSGGADECPGIMAVFLVEKQKNYHFEIERIPFLREGYISTTIYGNFIFCGGNCTLECQHLTEQSRTDKCPCPTDSKLIDLDPRKDGLCKCAHITSYTPIERCPCPTDRNLLDLDPRRYGLCQCAIITDYTSNATCPCPTDPVLLELDPRKDGICGCTIVTPETPLSKCHCPWTPELMELDPRKDGLCKCGIITAETPIEKCPCPTIYQYLKEDPRVDGLCKRDKPLLVDCDEYYFIPECYGICSNYETETIEVCPCRINDVRDVCKEDIEKDSNGSVRALISIAFLAIVLPTLLFFN</sequence>
<protein>
    <submittedName>
        <fullName evidence="2">Uncharacterized protein</fullName>
    </submittedName>
</protein>
<keyword evidence="1" id="KW-0812">Transmembrane</keyword>
<evidence type="ECO:0000313" key="2">
    <source>
        <dbReference type="EMBL" id="KAA6381957.1"/>
    </source>
</evidence>
<feature type="transmembrane region" description="Helical" evidence="1">
    <location>
        <begin position="297"/>
        <end position="318"/>
    </location>
</feature>